<comment type="caution">
    <text evidence="1">The sequence shown here is derived from an EMBL/GenBank/DDBJ whole genome shotgun (WGS) entry which is preliminary data.</text>
</comment>
<evidence type="ECO:0000313" key="2">
    <source>
        <dbReference type="Proteomes" id="UP000730482"/>
    </source>
</evidence>
<dbReference type="Gene3D" id="3.40.50.10540">
    <property type="entry name" value="Crotonobetainyl-coa:carnitine coa-transferase, domain 1"/>
    <property type="match status" value="2"/>
</dbReference>
<dbReference type="InterPro" id="IPR023606">
    <property type="entry name" value="CoA-Trfase_III_dom_1_sf"/>
</dbReference>
<protein>
    <submittedName>
        <fullName evidence="1">CoA transferase</fullName>
    </submittedName>
</protein>
<evidence type="ECO:0000313" key="1">
    <source>
        <dbReference type="EMBL" id="MBS2550541.1"/>
    </source>
</evidence>
<dbReference type="Proteomes" id="UP000730482">
    <property type="component" value="Unassembled WGS sequence"/>
</dbReference>
<accession>A0ABS5KWT8</accession>
<keyword evidence="1" id="KW-0808">Transferase</keyword>
<dbReference type="InterPro" id="IPR044855">
    <property type="entry name" value="CoA-Trfase_III_dom3_sf"/>
</dbReference>
<dbReference type="PANTHER" id="PTHR48228">
    <property type="entry name" value="SUCCINYL-COA--D-CITRAMALATE COA-TRANSFERASE"/>
    <property type="match status" value="1"/>
</dbReference>
<dbReference type="InterPro" id="IPR003673">
    <property type="entry name" value="CoA-Trfase_fam_III"/>
</dbReference>
<reference evidence="1 2" key="1">
    <citation type="submission" date="2020-02" db="EMBL/GenBank/DDBJ databases">
        <title>Acidophilic actinobacteria isolated from forest soil.</title>
        <authorList>
            <person name="Golinska P."/>
        </authorList>
    </citation>
    <scope>NUCLEOTIDE SEQUENCE [LARGE SCALE GENOMIC DNA]</scope>
    <source>
        <strain evidence="1 2">NL8</strain>
    </source>
</reference>
<dbReference type="InterPro" id="IPR050509">
    <property type="entry name" value="CoA-transferase_III"/>
</dbReference>
<proteinExistence type="predicted"/>
<dbReference type="EMBL" id="JAAFYZ010000106">
    <property type="protein sequence ID" value="MBS2550541.1"/>
    <property type="molecule type" value="Genomic_DNA"/>
</dbReference>
<gene>
    <name evidence="1" type="ORF">KGQ19_27085</name>
</gene>
<organism evidence="1 2">
    <name type="scientific">Catenulispora pinistramenti</name>
    <dbReference type="NCBI Taxonomy" id="2705254"/>
    <lineage>
        <taxon>Bacteria</taxon>
        <taxon>Bacillati</taxon>
        <taxon>Actinomycetota</taxon>
        <taxon>Actinomycetes</taxon>
        <taxon>Catenulisporales</taxon>
        <taxon>Catenulisporaceae</taxon>
        <taxon>Catenulispora</taxon>
    </lineage>
</organism>
<dbReference type="RefSeq" id="WP_212013522.1">
    <property type="nucleotide sequence ID" value="NZ_JAAFYZ010000106.1"/>
</dbReference>
<sequence>MDDLGLPSVFRVGEFAAWTVTAAHAQAAAFFAARNGLSAPPEVRVGVREAAIAFRSERYLRVDGEAAFEWAPLSGDYEAADGWVRLHCNFEHHAAIACRVLGVPQERDAVAAAVRRRGRFELEDAIAQAGGVAAAMRTREEWLAHPQSAVVAGRPVVAMAPLGGGEVFAADCGVAGGTGGTGGIGSVGSAGLAGAGGSGPAGGAAITNRELVPSSRPLSGIRVLDLTRIIAGPNAGRVLAGHGADVTMVRSPLLPTIRGLDLDLNVGKALRFLDLRTDAGHAAFLDLVRDADIVLQSYRPGALAKLGLGPADLAAVNPNLVHVSISAYGADGPWDGRRGFDSLVQMATGIAEEGMRAAGAERPVPLPAQVLDHGAGWLAAAGAIEALRRGGGLAVDVSLAGVGHAVDSLGRLDPAVGLAVPDPALSDVEDLLLREPSAVGELTRVRFPGSVAGAALGWSGPPPLG</sequence>
<name>A0ABS5KWT8_9ACTN</name>
<keyword evidence="2" id="KW-1185">Reference proteome</keyword>
<dbReference type="Gene3D" id="3.30.1540.10">
    <property type="entry name" value="formyl-coa transferase, domain 3"/>
    <property type="match status" value="1"/>
</dbReference>
<dbReference type="GO" id="GO:0016740">
    <property type="term" value="F:transferase activity"/>
    <property type="evidence" value="ECO:0007669"/>
    <property type="project" value="UniProtKB-KW"/>
</dbReference>
<dbReference type="PANTHER" id="PTHR48228:SF4">
    <property type="entry name" value="BLR3030 PROTEIN"/>
    <property type="match status" value="1"/>
</dbReference>
<dbReference type="SUPFAM" id="SSF89796">
    <property type="entry name" value="CoA-transferase family III (CaiB/BaiF)"/>
    <property type="match status" value="2"/>
</dbReference>
<dbReference type="Pfam" id="PF02515">
    <property type="entry name" value="CoA_transf_3"/>
    <property type="match status" value="2"/>
</dbReference>